<organism evidence="8 9">
    <name type="scientific">Oleoguttula mirabilis</name>
    <dbReference type="NCBI Taxonomy" id="1507867"/>
    <lineage>
        <taxon>Eukaryota</taxon>
        <taxon>Fungi</taxon>
        <taxon>Dikarya</taxon>
        <taxon>Ascomycota</taxon>
        <taxon>Pezizomycotina</taxon>
        <taxon>Dothideomycetes</taxon>
        <taxon>Dothideomycetidae</taxon>
        <taxon>Mycosphaerellales</taxon>
        <taxon>Teratosphaeriaceae</taxon>
        <taxon>Oleoguttula</taxon>
    </lineage>
</organism>
<sequence>MTDEKPGIETLEEAHESASPFDTIPQPKLDQHGYPLRPQPSDDPMDPLNWSGKLKLWTLFQVSLLAFLGPCTQAFINPAFGPEAKTMHISIVDASYTTTISILLAGVSPIIWSPISNVYGRRPIFICVSALGIVAHAASGAAKTWGGILVARAFVGVGTSAGMGIGAAVVSDMYFMHERGRYMGVFTVFVTNGAHVAALVGGPTAQYLGWRWCFWIPAILYAANWVLNLACLPETLYHRDPTSGNSLQGQRKTSWLSLLSFNASPAKKKLSLWDFTHVFYMLKYPSVLLPTIYYSVSFGLGSVLFAVTGSQAFGSIYHFDTVAIGLGTFDFHLHAARFARSCALRAW</sequence>
<gene>
    <name evidence="8" type="ORF">LTR36_009723</name>
</gene>
<evidence type="ECO:0000256" key="2">
    <source>
        <dbReference type="ARBA" id="ARBA00022692"/>
    </source>
</evidence>
<feature type="transmembrane region" description="Helical" evidence="6">
    <location>
        <begin position="182"/>
        <end position="202"/>
    </location>
</feature>
<keyword evidence="9" id="KW-1185">Reference proteome</keyword>
<name>A0AAV9J6B4_9PEZI</name>
<dbReference type="SUPFAM" id="SSF103473">
    <property type="entry name" value="MFS general substrate transporter"/>
    <property type="match status" value="1"/>
</dbReference>
<feature type="transmembrane region" description="Helical" evidence="6">
    <location>
        <begin position="124"/>
        <end position="142"/>
    </location>
</feature>
<dbReference type="PANTHER" id="PTHR23502:SF181">
    <property type="entry name" value="MAJOR FACILITATOR SUPERFAMILY (MFS) PROFILE DOMAIN-CONTAINING PROTEIN"/>
    <property type="match status" value="1"/>
</dbReference>
<feature type="transmembrane region" description="Helical" evidence="6">
    <location>
        <begin position="88"/>
        <end position="112"/>
    </location>
</feature>
<protein>
    <recommendedName>
        <fullName evidence="7">Major facilitator superfamily (MFS) profile domain-containing protein</fullName>
    </recommendedName>
</protein>
<feature type="transmembrane region" description="Helical" evidence="6">
    <location>
        <begin position="148"/>
        <end position="170"/>
    </location>
</feature>
<comment type="subcellular location">
    <subcellularLocation>
        <location evidence="1">Membrane</location>
        <topology evidence="1">Multi-pass membrane protein</topology>
    </subcellularLocation>
</comment>
<dbReference type="PROSITE" id="PS50850">
    <property type="entry name" value="MFS"/>
    <property type="match status" value="1"/>
</dbReference>
<comment type="caution">
    <text evidence="8">The sequence shown here is derived from an EMBL/GenBank/DDBJ whole genome shotgun (WGS) entry which is preliminary data.</text>
</comment>
<evidence type="ECO:0000259" key="7">
    <source>
        <dbReference type="PROSITE" id="PS50850"/>
    </source>
</evidence>
<dbReference type="AlphaFoldDB" id="A0AAV9J6B4"/>
<evidence type="ECO:0000256" key="3">
    <source>
        <dbReference type="ARBA" id="ARBA00022989"/>
    </source>
</evidence>
<dbReference type="EMBL" id="JAVFHQ010000072">
    <property type="protein sequence ID" value="KAK4540225.1"/>
    <property type="molecule type" value="Genomic_DNA"/>
</dbReference>
<dbReference type="Gene3D" id="1.20.1720.10">
    <property type="entry name" value="Multidrug resistance protein D"/>
    <property type="match status" value="1"/>
</dbReference>
<feature type="region of interest" description="Disordered" evidence="5">
    <location>
        <begin position="1"/>
        <end position="42"/>
    </location>
</feature>
<dbReference type="InterPro" id="IPR020846">
    <property type="entry name" value="MFS_dom"/>
</dbReference>
<dbReference type="GO" id="GO:0005886">
    <property type="term" value="C:plasma membrane"/>
    <property type="evidence" value="ECO:0007669"/>
    <property type="project" value="TreeGrafter"/>
</dbReference>
<dbReference type="Proteomes" id="UP001324427">
    <property type="component" value="Unassembled WGS sequence"/>
</dbReference>
<dbReference type="InterPro" id="IPR036259">
    <property type="entry name" value="MFS_trans_sf"/>
</dbReference>
<feature type="compositionally biased region" description="Basic and acidic residues" evidence="5">
    <location>
        <begin position="1"/>
        <end position="16"/>
    </location>
</feature>
<proteinExistence type="predicted"/>
<dbReference type="PANTHER" id="PTHR23502">
    <property type="entry name" value="MAJOR FACILITATOR SUPERFAMILY"/>
    <property type="match status" value="1"/>
</dbReference>
<feature type="transmembrane region" description="Helical" evidence="6">
    <location>
        <begin position="214"/>
        <end position="232"/>
    </location>
</feature>
<reference evidence="8 9" key="1">
    <citation type="submission" date="2021-11" db="EMBL/GenBank/DDBJ databases">
        <title>Black yeast isolated from Biological Soil Crust.</title>
        <authorList>
            <person name="Kurbessoian T."/>
        </authorList>
    </citation>
    <scope>NUCLEOTIDE SEQUENCE [LARGE SCALE GENOMIC DNA]</scope>
    <source>
        <strain evidence="8 9">CCFEE 5522</strain>
    </source>
</reference>
<evidence type="ECO:0000313" key="8">
    <source>
        <dbReference type="EMBL" id="KAK4540225.1"/>
    </source>
</evidence>
<keyword evidence="3 6" id="KW-1133">Transmembrane helix</keyword>
<keyword evidence="2 6" id="KW-0812">Transmembrane</keyword>
<dbReference type="InterPro" id="IPR011701">
    <property type="entry name" value="MFS"/>
</dbReference>
<accession>A0AAV9J6B4</accession>
<feature type="domain" description="Major facilitator superfamily (MFS) profile" evidence="7">
    <location>
        <begin position="58"/>
        <end position="347"/>
    </location>
</feature>
<evidence type="ECO:0000313" key="9">
    <source>
        <dbReference type="Proteomes" id="UP001324427"/>
    </source>
</evidence>
<evidence type="ECO:0000256" key="5">
    <source>
        <dbReference type="SAM" id="MobiDB-lite"/>
    </source>
</evidence>
<feature type="transmembrane region" description="Helical" evidence="6">
    <location>
        <begin position="56"/>
        <end position="76"/>
    </location>
</feature>
<evidence type="ECO:0000256" key="6">
    <source>
        <dbReference type="SAM" id="Phobius"/>
    </source>
</evidence>
<keyword evidence="4 6" id="KW-0472">Membrane</keyword>
<dbReference type="Pfam" id="PF07690">
    <property type="entry name" value="MFS_1"/>
    <property type="match status" value="1"/>
</dbReference>
<dbReference type="GO" id="GO:0022857">
    <property type="term" value="F:transmembrane transporter activity"/>
    <property type="evidence" value="ECO:0007669"/>
    <property type="project" value="InterPro"/>
</dbReference>
<evidence type="ECO:0000256" key="1">
    <source>
        <dbReference type="ARBA" id="ARBA00004141"/>
    </source>
</evidence>
<evidence type="ECO:0000256" key="4">
    <source>
        <dbReference type="ARBA" id="ARBA00023136"/>
    </source>
</evidence>